<dbReference type="SUPFAM" id="SSF53448">
    <property type="entry name" value="Nucleotide-diphospho-sugar transferases"/>
    <property type="match status" value="1"/>
</dbReference>
<dbReference type="OrthoDB" id="277808at2"/>
<dbReference type="InterPro" id="IPR007577">
    <property type="entry name" value="GlycoTrfase_DXD_sugar-bd_CS"/>
</dbReference>
<proteinExistence type="predicted"/>
<dbReference type="PANTHER" id="PTHR32385:SF15">
    <property type="entry name" value="INOSITOL PHOSPHOCERAMIDE MANNOSYLTRANSFERASE 1"/>
    <property type="match status" value="1"/>
</dbReference>
<dbReference type="Proteomes" id="UP000318626">
    <property type="component" value="Chromosome"/>
</dbReference>
<organism evidence="2 3">
    <name type="scientific">Bremerella volcania</name>
    <dbReference type="NCBI Taxonomy" id="2527984"/>
    <lineage>
        <taxon>Bacteria</taxon>
        <taxon>Pseudomonadati</taxon>
        <taxon>Planctomycetota</taxon>
        <taxon>Planctomycetia</taxon>
        <taxon>Pirellulales</taxon>
        <taxon>Pirellulaceae</taxon>
        <taxon>Bremerella</taxon>
    </lineage>
</organism>
<dbReference type="GO" id="GO:0016020">
    <property type="term" value="C:membrane"/>
    <property type="evidence" value="ECO:0007669"/>
    <property type="project" value="GOC"/>
</dbReference>
<evidence type="ECO:0000313" key="3">
    <source>
        <dbReference type="Proteomes" id="UP000318626"/>
    </source>
</evidence>
<keyword evidence="3" id="KW-1185">Reference proteome</keyword>
<dbReference type="Gene3D" id="3.90.550.20">
    <property type="match status" value="1"/>
</dbReference>
<evidence type="ECO:0000256" key="1">
    <source>
        <dbReference type="ARBA" id="ARBA00022679"/>
    </source>
</evidence>
<dbReference type="KEGG" id="bvo:Pan97_07240"/>
<dbReference type="InterPro" id="IPR029044">
    <property type="entry name" value="Nucleotide-diphossugar_trans"/>
</dbReference>
<keyword evidence="1 2" id="KW-0808">Transferase</keyword>
<name>A0A518C3C5_9BACT</name>
<dbReference type="PANTHER" id="PTHR32385">
    <property type="entry name" value="MANNOSYL PHOSPHORYLINOSITOL CERAMIDE SYNTHASE"/>
    <property type="match status" value="1"/>
</dbReference>
<dbReference type="AlphaFoldDB" id="A0A518C3C5"/>
<evidence type="ECO:0000313" key="2">
    <source>
        <dbReference type="EMBL" id="QDU73725.1"/>
    </source>
</evidence>
<accession>A0A518C3C5</accession>
<dbReference type="EMBL" id="CP036289">
    <property type="protein sequence ID" value="QDU73725.1"/>
    <property type="molecule type" value="Genomic_DNA"/>
</dbReference>
<dbReference type="InterPro" id="IPR051706">
    <property type="entry name" value="Glycosyltransferase_domain"/>
</dbReference>
<reference evidence="3" key="1">
    <citation type="submission" date="2019-02" db="EMBL/GenBank/DDBJ databases">
        <title>Deep-cultivation of Planctomycetes and their phenomic and genomic characterization uncovers novel biology.</title>
        <authorList>
            <person name="Wiegand S."/>
            <person name="Jogler M."/>
            <person name="Boedeker C."/>
            <person name="Pinto D."/>
            <person name="Vollmers J."/>
            <person name="Rivas-Marin E."/>
            <person name="Kohn T."/>
            <person name="Peeters S.H."/>
            <person name="Heuer A."/>
            <person name="Rast P."/>
            <person name="Oberbeckmann S."/>
            <person name="Bunk B."/>
            <person name="Jeske O."/>
            <person name="Meyerdierks A."/>
            <person name="Storesund J.E."/>
            <person name="Kallscheuer N."/>
            <person name="Luecker S."/>
            <person name="Lage O.M."/>
            <person name="Pohl T."/>
            <person name="Merkel B.J."/>
            <person name="Hornburger P."/>
            <person name="Mueller R.-W."/>
            <person name="Bruemmer F."/>
            <person name="Labrenz M."/>
            <person name="Spormann A.M."/>
            <person name="Op den Camp H."/>
            <person name="Overmann J."/>
            <person name="Amann R."/>
            <person name="Jetten M.S.M."/>
            <person name="Mascher T."/>
            <person name="Medema M.H."/>
            <person name="Devos D.P."/>
            <person name="Kaster A.-K."/>
            <person name="Ovreas L."/>
            <person name="Rohde M."/>
            <person name="Galperin M.Y."/>
            <person name="Jogler C."/>
        </authorList>
    </citation>
    <scope>NUCLEOTIDE SEQUENCE [LARGE SCALE GENOMIC DNA]</scope>
    <source>
        <strain evidence="3">Pan97</strain>
    </source>
</reference>
<dbReference type="Pfam" id="PF04488">
    <property type="entry name" value="Gly_transf_sug"/>
    <property type="match status" value="1"/>
</dbReference>
<protein>
    <submittedName>
        <fullName evidence="2">Glycosyltransferase sugar-binding region containing DXD motif protein</fullName>
    </submittedName>
</protein>
<dbReference type="GO" id="GO:0000030">
    <property type="term" value="F:mannosyltransferase activity"/>
    <property type="evidence" value="ECO:0007669"/>
    <property type="project" value="TreeGrafter"/>
</dbReference>
<sequence length="204" mass="24123">MIPRIFHHVWLGRKPLPTLFDRFRNQFRDLHPDWDHRFWTEDDCQQLDCKALLNAWPNQASRSNAARLEILSRYGGVYVDTDVEPLKSFDPLLQVDAFAAEEYRGRVCNAVMGSVPQHPWVLWQLEALPRYKKKRPPWGPLLATEAYKEMVKQGVEVSLYPTTHFYPYLWNQLSLRGSNEYPKSYAVHHWAISWNPRIAWETSK</sequence>
<gene>
    <name evidence="2" type="ORF">Pan97_07240</name>
</gene>
<dbReference type="GO" id="GO:0051999">
    <property type="term" value="P:mannosyl-inositol phosphorylceramide biosynthetic process"/>
    <property type="evidence" value="ECO:0007669"/>
    <property type="project" value="TreeGrafter"/>
</dbReference>